<dbReference type="AlphaFoldDB" id="A0A645E0A1"/>
<organism evidence="2">
    <name type="scientific">bioreactor metagenome</name>
    <dbReference type="NCBI Taxonomy" id="1076179"/>
    <lineage>
        <taxon>unclassified sequences</taxon>
        <taxon>metagenomes</taxon>
        <taxon>ecological metagenomes</taxon>
    </lineage>
</organism>
<name>A0A645E0A1_9ZZZZ</name>
<sequence length="198" mass="21931">MQTGDGHDVIDSRLAEVGSDRIAQQCLVAGEDGGHKPRRIAGVQLQNLFLHGVSQPGGPPPGRGRAQVAVDRLSPTVSQQKNAPGYERGHLVVLNSCRAFQVDVILHRTPRGQLQQSRIPVVDGPHAPQAGKLRAHGDLCAVIRRRRIVQQNHGHAHRIGFRQRLRRGLDKKSERPAVPQRHGQRCADQNRPIPRRFL</sequence>
<comment type="caution">
    <text evidence="2">The sequence shown here is derived from an EMBL/GenBank/DDBJ whole genome shotgun (WGS) entry which is preliminary data.</text>
</comment>
<reference evidence="2" key="1">
    <citation type="submission" date="2019-08" db="EMBL/GenBank/DDBJ databases">
        <authorList>
            <person name="Kucharzyk K."/>
            <person name="Murdoch R.W."/>
            <person name="Higgins S."/>
            <person name="Loffler F."/>
        </authorList>
    </citation>
    <scope>NUCLEOTIDE SEQUENCE</scope>
</reference>
<proteinExistence type="predicted"/>
<gene>
    <name evidence="2" type="ORF">SDC9_142367</name>
</gene>
<dbReference type="EMBL" id="VSSQ01041736">
    <property type="protein sequence ID" value="MPM95214.1"/>
    <property type="molecule type" value="Genomic_DNA"/>
</dbReference>
<feature type="region of interest" description="Disordered" evidence="1">
    <location>
        <begin position="166"/>
        <end position="198"/>
    </location>
</feature>
<protein>
    <submittedName>
        <fullName evidence="2">Uncharacterized protein</fullName>
    </submittedName>
</protein>
<accession>A0A645E0A1</accession>
<evidence type="ECO:0000256" key="1">
    <source>
        <dbReference type="SAM" id="MobiDB-lite"/>
    </source>
</evidence>
<evidence type="ECO:0000313" key="2">
    <source>
        <dbReference type="EMBL" id="MPM95214.1"/>
    </source>
</evidence>